<sequence>MISKYLFSYRNTLHCCTEETPSKLMLSRFVKTRLALLNDNVTDKIRERLLTYHHGRREIDFKEGSIRGNIGQNDAVEKTFENVSRDKNEDNAKLDNKVVVEFEAKEMATEDSVSANDVCNSDYSNKRISEPFISNVLSSPKCNIRALARAVKSLTWAKRAVVYSKSMIFLAFVAAASHNTTPDEPMAPPSQQQASPLSRYRRQDDDPATNNPVLATDELMTLISLSSDEARATLSLRS</sequence>
<name>A0A8K0CWV3_IGNLU</name>
<dbReference type="OrthoDB" id="6778109at2759"/>
<dbReference type="EMBL" id="VTPC01006133">
    <property type="protein sequence ID" value="KAF2895208.1"/>
    <property type="molecule type" value="Genomic_DNA"/>
</dbReference>
<evidence type="ECO:0000313" key="3">
    <source>
        <dbReference type="Proteomes" id="UP000801492"/>
    </source>
</evidence>
<protein>
    <submittedName>
        <fullName evidence="2">Uncharacterized protein</fullName>
    </submittedName>
</protein>
<gene>
    <name evidence="2" type="ORF">ILUMI_10968</name>
</gene>
<accession>A0A8K0CWV3</accession>
<dbReference type="Proteomes" id="UP000801492">
    <property type="component" value="Unassembled WGS sequence"/>
</dbReference>
<proteinExistence type="predicted"/>
<keyword evidence="3" id="KW-1185">Reference proteome</keyword>
<comment type="caution">
    <text evidence="2">The sequence shown here is derived from an EMBL/GenBank/DDBJ whole genome shotgun (WGS) entry which is preliminary data.</text>
</comment>
<dbReference type="AlphaFoldDB" id="A0A8K0CWV3"/>
<reference evidence="2" key="1">
    <citation type="submission" date="2019-08" db="EMBL/GenBank/DDBJ databases">
        <title>The genome of the North American firefly Photinus pyralis.</title>
        <authorList>
            <consortium name="Photinus pyralis genome working group"/>
            <person name="Fallon T.R."/>
            <person name="Sander Lower S.E."/>
            <person name="Weng J.-K."/>
        </authorList>
    </citation>
    <scope>NUCLEOTIDE SEQUENCE</scope>
    <source>
        <strain evidence="2">TRF0915ILg1</strain>
        <tissue evidence="2">Whole body</tissue>
    </source>
</reference>
<evidence type="ECO:0000313" key="2">
    <source>
        <dbReference type="EMBL" id="KAF2895208.1"/>
    </source>
</evidence>
<feature type="region of interest" description="Disordered" evidence="1">
    <location>
        <begin position="180"/>
        <end position="212"/>
    </location>
</feature>
<organism evidence="2 3">
    <name type="scientific">Ignelater luminosus</name>
    <name type="common">Cucubano</name>
    <name type="synonym">Pyrophorus luminosus</name>
    <dbReference type="NCBI Taxonomy" id="2038154"/>
    <lineage>
        <taxon>Eukaryota</taxon>
        <taxon>Metazoa</taxon>
        <taxon>Ecdysozoa</taxon>
        <taxon>Arthropoda</taxon>
        <taxon>Hexapoda</taxon>
        <taxon>Insecta</taxon>
        <taxon>Pterygota</taxon>
        <taxon>Neoptera</taxon>
        <taxon>Endopterygota</taxon>
        <taxon>Coleoptera</taxon>
        <taxon>Polyphaga</taxon>
        <taxon>Elateriformia</taxon>
        <taxon>Elateroidea</taxon>
        <taxon>Elateridae</taxon>
        <taxon>Agrypninae</taxon>
        <taxon>Pyrophorini</taxon>
        <taxon>Ignelater</taxon>
    </lineage>
</organism>
<evidence type="ECO:0000256" key="1">
    <source>
        <dbReference type="SAM" id="MobiDB-lite"/>
    </source>
</evidence>